<feature type="compositionally biased region" description="Polar residues" evidence="1">
    <location>
        <begin position="164"/>
        <end position="177"/>
    </location>
</feature>
<feature type="region of interest" description="Disordered" evidence="1">
    <location>
        <begin position="544"/>
        <end position="565"/>
    </location>
</feature>
<evidence type="ECO:0000256" key="1">
    <source>
        <dbReference type="SAM" id="MobiDB-lite"/>
    </source>
</evidence>
<feature type="compositionally biased region" description="Low complexity" evidence="1">
    <location>
        <begin position="1046"/>
        <end position="1063"/>
    </location>
</feature>
<dbReference type="Pfam" id="PF08719">
    <property type="entry name" value="NADAR"/>
    <property type="match status" value="1"/>
</dbReference>
<feature type="compositionally biased region" description="Low complexity" evidence="1">
    <location>
        <begin position="457"/>
        <end position="470"/>
    </location>
</feature>
<dbReference type="InterPro" id="IPR037238">
    <property type="entry name" value="YbiA-like_sf"/>
</dbReference>
<feature type="compositionally biased region" description="Basic and acidic residues" evidence="1">
    <location>
        <begin position="882"/>
        <end position="891"/>
    </location>
</feature>
<feature type="compositionally biased region" description="Polar residues" evidence="1">
    <location>
        <begin position="440"/>
        <end position="452"/>
    </location>
</feature>
<proteinExistence type="predicted"/>
<evidence type="ECO:0000259" key="2">
    <source>
        <dbReference type="Pfam" id="PF08719"/>
    </source>
</evidence>
<feature type="region of interest" description="Disordered" evidence="1">
    <location>
        <begin position="139"/>
        <end position="224"/>
    </location>
</feature>
<accession>A0A8X7T0S7</accession>
<comment type="caution">
    <text evidence="3">The sequence shown here is derived from an EMBL/GenBank/DDBJ whole genome shotgun (WGS) entry which is preliminary data.</text>
</comment>
<dbReference type="Proteomes" id="UP000077684">
    <property type="component" value="Unassembled WGS sequence"/>
</dbReference>
<feature type="region of interest" description="Disordered" evidence="1">
    <location>
        <begin position="882"/>
        <end position="1063"/>
    </location>
</feature>
<sequence>MSHGGVKNRSLVNQPLAAHTEASSKKNKRKRKQKTEGRYRDASSHEDLMDLDSQPCESAKASSDSACTDSGKHKKSRSTHATEDVEARTRKVNRWRERIPTTFDADELTMRLEYLQLDQDIRDVKHRLEKLVAITHQPASAPNATSAPVAENERPVPTPAPVALSTSAGTIKRSSQIPRARSAVARSGKNGKTEIHSGTETTITGQKRSATSKTKAGPTQPVVDGVLLPPQEVLLIAPTKKGATKADREQPANHDLTQPRAVLPVVAGPPDKARKARALRGDNIQRTGTALAQDGARPPVPELKHAAEPVLGPSSPMPAPKSSLAPIQVVPSEKSHIHSGSVDAEVQHSAALSSQDNRAKAGIHLGSFKPNDLFANPRLEPSSFERTQERINKTETQSLPAPTHSPPHLEIEAYGSSAAAACRAANASRQVEESADRRISASTKTSVLASNLKSHRASAPSDSASTAPPAQRSSLGLCPSSLKVNDFFANGSSRPSLITVARTGKMASQRLPAPIQEASQPQLDNDMVSSADDVPCRIPTVARQVDKSTGERKPASAKNPPFAPNLGSTFASAYGGSALAASSAPRSSLPYATVAQDDKPSTDVGFQMVNIGKERASSPEPSLSYAQVANHPVSCVHRPAEGTGERKDNTASPYQPYSDQKALHSQPEQVTVVSRREQPASETGPGPRTTRSSEWTSVQTYGFQAEIDIDTMNPRIVRSSDSGDVSGPGTMRFYHRGEPGYYMTNFFHSPMFLDGQMYATSEAYFQSRKFPHDRWLCQRIASARSPRVALDLATENKRILRDDWFQVNVQAMFDAVMLKFICNSTLATQLLNTGDAYLIEAAPKDRFWGEGDDRTGRNELGHVLMKVRAALRNIHDLRKQAVDEADGRTRETSPLPAPAPPIARAPASASTPVPSSAAPAPAPALGARPRNTSKDSHLHRSAEGAEERKDDTVSPHQPDSDPKALHSQPEQVPVNPRQERLASELGSRPHPPRSSRWPPAQTHGSWAGIDVDVNLASSIPATPTTPPTPATPVTPATPKPSTPEPRSGSSNRSSTIRSSPSIFSATVGSLKRAVFHRFRTRKDS</sequence>
<reference evidence="3" key="2">
    <citation type="journal article" date="2019" name="IMA Fungus">
        <title>Genome sequencing and comparison of five Tilletia species to identify candidate genes for the detection of regulated species infecting wheat.</title>
        <authorList>
            <person name="Nguyen H.D.T."/>
            <person name="Sultana T."/>
            <person name="Kesanakurti P."/>
            <person name="Hambleton S."/>
        </authorList>
    </citation>
    <scope>NUCLEOTIDE SEQUENCE</scope>
    <source>
        <strain evidence="3">DAOMC 236426</strain>
    </source>
</reference>
<evidence type="ECO:0000313" key="4">
    <source>
        <dbReference type="Proteomes" id="UP000077684"/>
    </source>
</evidence>
<feature type="compositionally biased region" description="Basic and acidic residues" evidence="1">
    <location>
        <begin position="80"/>
        <end position="90"/>
    </location>
</feature>
<protein>
    <recommendedName>
        <fullName evidence="2">NADAR domain-containing protein</fullName>
    </recommendedName>
</protein>
<feature type="compositionally biased region" description="Basic and acidic residues" evidence="1">
    <location>
        <begin position="34"/>
        <end position="48"/>
    </location>
</feature>
<dbReference type="InterPro" id="IPR012816">
    <property type="entry name" value="NADAR"/>
</dbReference>
<feature type="region of interest" description="Disordered" evidence="1">
    <location>
        <begin position="581"/>
        <end position="602"/>
    </location>
</feature>
<dbReference type="EMBL" id="LWDE02000020">
    <property type="protein sequence ID" value="KAE8255463.1"/>
    <property type="molecule type" value="Genomic_DNA"/>
</dbReference>
<feature type="compositionally biased region" description="Low complexity" evidence="1">
    <location>
        <begin position="581"/>
        <end position="592"/>
    </location>
</feature>
<reference evidence="3" key="1">
    <citation type="submission" date="2016-04" db="EMBL/GenBank/DDBJ databases">
        <authorList>
            <person name="Nguyen H.D."/>
            <person name="Samba Siva P."/>
            <person name="Cullis J."/>
            <person name="Levesque C.A."/>
            <person name="Hambleton S."/>
        </authorList>
    </citation>
    <scope>NUCLEOTIDE SEQUENCE</scope>
    <source>
        <strain evidence="3">DAOMC 236426</strain>
    </source>
</reference>
<organism evidence="3 4">
    <name type="scientific">Tilletia controversa</name>
    <name type="common">dwarf bunt fungus</name>
    <dbReference type="NCBI Taxonomy" id="13291"/>
    <lineage>
        <taxon>Eukaryota</taxon>
        <taxon>Fungi</taxon>
        <taxon>Dikarya</taxon>
        <taxon>Basidiomycota</taxon>
        <taxon>Ustilaginomycotina</taxon>
        <taxon>Exobasidiomycetes</taxon>
        <taxon>Tilletiales</taxon>
        <taxon>Tilletiaceae</taxon>
        <taxon>Tilletia</taxon>
    </lineage>
</organism>
<feature type="region of interest" description="Disordered" evidence="1">
    <location>
        <begin position="431"/>
        <end position="473"/>
    </location>
</feature>
<dbReference type="AlphaFoldDB" id="A0A8X7T0S7"/>
<evidence type="ECO:0000313" key="3">
    <source>
        <dbReference type="EMBL" id="KAE8255463.1"/>
    </source>
</evidence>
<dbReference type="Gene3D" id="1.10.357.40">
    <property type="entry name" value="YbiA-like"/>
    <property type="match status" value="1"/>
</dbReference>
<feature type="compositionally biased region" description="Basic and acidic residues" evidence="1">
    <location>
        <begin position="544"/>
        <end position="554"/>
    </location>
</feature>
<feature type="compositionally biased region" description="Basic and acidic residues" evidence="1">
    <location>
        <begin position="638"/>
        <end position="649"/>
    </location>
</feature>
<name>A0A8X7T0S7_9BASI</name>
<feature type="compositionally biased region" description="Basic and acidic residues" evidence="1">
    <location>
        <begin position="932"/>
        <end position="964"/>
    </location>
</feature>
<feature type="region of interest" description="Disordered" evidence="1">
    <location>
        <begin position="636"/>
        <end position="697"/>
    </location>
</feature>
<feature type="compositionally biased region" description="Pro residues" evidence="1">
    <location>
        <begin position="1023"/>
        <end position="1043"/>
    </location>
</feature>
<dbReference type="CDD" id="cd15457">
    <property type="entry name" value="NADAR"/>
    <property type="match status" value="1"/>
</dbReference>
<feature type="domain" description="NADAR" evidence="2">
    <location>
        <begin position="733"/>
        <end position="872"/>
    </location>
</feature>
<dbReference type="SUPFAM" id="SSF143990">
    <property type="entry name" value="YbiA-like"/>
    <property type="match status" value="1"/>
</dbReference>
<gene>
    <name evidence="3" type="ORF">A4X06_0g417</name>
</gene>
<keyword evidence="4" id="KW-1185">Reference proteome</keyword>
<dbReference type="NCBIfam" id="TIGR02464">
    <property type="entry name" value="ribofla_fusion"/>
    <property type="match status" value="1"/>
</dbReference>
<feature type="compositionally biased region" description="Polar residues" evidence="1">
    <location>
        <begin position="198"/>
        <end position="214"/>
    </location>
</feature>
<feature type="compositionally biased region" description="Low complexity" evidence="1">
    <location>
        <begin position="904"/>
        <end position="930"/>
    </location>
</feature>
<feature type="region of interest" description="Disordered" evidence="1">
    <location>
        <begin position="1"/>
        <end position="90"/>
    </location>
</feature>